<dbReference type="Pfam" id="PF07839">
    <property type="entry name" value="CaM_binding"/>
    <property type="match status" value="1"/>
</dbReference>
<feature type="compositionally biased region" description="Polar residues" evidence="1">
    <location>
        <begin position="109"/>
        <end position="118"/>
    </location>
</feature>
<evidence type="ECO:0000256" key="1">
    <source>
        <dbReference type="SAM" id="MobiDB-lite"/>
    </source>
</evidence>
<dbReference type="InterPro" id="IPR044681">
    <property type="entry name" value="PICBP-like"/>
</dbReference>
<feature type="region of interest" description="Disordered" evidence="1">
    <location>
        <begin position="249"/>
        <end position="289"/>
    </location>
</feature>
<dbReference type="AlphaFoldDB" id="A0A8T2UTR5"/>
<feature type="region of interest" description="Disordered" evidence="1">
    <location>
        <begin position="523"/>
        <end position="542"/>
    </location>
</feature>
<comment type="caution">
    <text evidence="3">The sequence shown here is derived from an EMBL/GenBank/DDBJ whole genome shotgun (WGS) entry which is preliminary data.</text>
</comment>
<dbReference type="EMBL" id="CM035410">
    <property type="protein sequence ID" value="KAH7437286.1"/>
    <property type="molecule type" value="Genomic_DNA"/>
</dbReference>
<dbReference type="PANTHER" id="PTHR33923:SF2">
    <property type="entry name" value="CALMODULIN-BINDING PROTEIN-RELATED"/>
    <property type="match status" value="1"/>
</dbReference>
<feature type="compositionally biased region" description="Basic and acidic residues" evidence="1">
    <location>
        <begin position="92"/>
        <end position="108"/>
    </location>
</feature>
<proteinExistence type="predicted"/>
<feature type="compositionally biased region" description="Polar residues" evidence="1">
    <location>
        <begin position="151"/>
        <end position="161"/>
    </location>
</feature>
<feature type="region of interest" description="Disordered" evidence="1">
    <location>
        <begin position="16"/>
        <end position="161"/>
    </location>
</feature>
<accession>A0A8T2UTR5</accession>
<protein>
    <recommendedName>
        <fullName evidence="2">Calmodulin-binding domain-containing protein</fullName>
    </recommendedName>
</protein>
<evidence type="ECO:0000313" key="4">
    <source>
        <dbReference type="Proteomes" id="UP000825935"/>
    </source>
</evidence>
<dbReference type="EMBL" id="CM035410">
    <property type="protein sequence ID" value="KAH7437283.1"/>
    <property type="molecule type" value="Genomic_DNA"/>
</dbReference>
<dbReference type="InterPro" id="IPR012417">
    <property type="entry name" value="CaM-bd_dom_pln"/>
</dbReference>
<feature type="region of interest" description="Disordered" evidence="1">
    <location>
        <begin position="384"/>
        <end position="454"/>
    </location>
</feature>
<dbReference type="PANTHER" id="PTHR33923">
    <property type="entry name" value="CALMODULIN-BINDING PROTEIN-RELATED"/>
    <property type="match status" value="1"/>
</dbReference>
<dbReference type="Proteomes" id="UP000825935">
    <property type="component" value="Chromosome 5"/>
</dbReference>
<feature type="domain" description="Calmodulin-binding" evidence="2">
    <location>
        <begin position="661"/>
        <end position="776"/>
    </location>
</feature>
<name>A0A8T2UTR5_CERRI</name>
<feature type="compositionally biased region" description="Basic and acidic residues" evidence="1">
    <location>
        <begin position="47"/>
        <end position="58"/>
    </location>
</feature>
<sequence length="797" mass="87224">MATMFTVNDLEVYKDSLKEKGRKPPKPSDQLSKVPSIAKSPKHPSKVHHEEANTERKPLSVVHKTGNIMKDPHKPPSPGSVSSSKQIGQGKKMKDLTVKTSDAKKDNTMESNTITKVSMSKAESLKSPRHALRPKSPRIKLDESKSIGTRKPNTPDSSLNQKILSSGGGKTIPTFDVNASLCSECTRSASGTVCFIGNDGRVSACPTRSAVRLCKNLNCAANNPDYVAAANAPKKYLVSKRHLLKAQFGPKDKSGTVRPPNKHRENPAGTCTVSESPSDDAVGAKGEDEKSFSVKNTIKKGHELDAEDGDLSLFEGGLRQFDGETNLLDGNILFDKYDETTLESGDPYMIEGSATNGCTDFSFYDGETIEPQSPRFLIIGSSKEHNGTDLVSDNDNQDDGAESWAVDSFECDDDDSDDKSVHEESKMKDSPGDYGCLTSSKETDYDYEPTNEAKSEDGVYMVPMVEINDHVIPQLSEEMGHSVNKDSGELATEVDKGENGLQPELFSNGNREERDQSFMDQNMANLDGKPTMPTDNNDIDTDDEVCISLNDEDSSESKAKEDEKRGDSTACDVDDGLEKDIDEGSVFLADSCEDYCVPIFIENKGTSSIASSMCSQTDHTEVGVAPLCDAENELGSSFPTFVHDNRLTDNEEFSDGYDVEDDGEDTPEGQEIEVENNVHSGAQGVKNDTIDEGVTQDHEGTKGNCNSKRPRRRRILHVVEDVSPETVTLRKQQMLERKQREEWMANHAIEGVMHKLAPTGENKVKILVEAFESIISLTEVGSVDANSLRQEKQGITE</sequence>
<dbReference type="SMART" id="SM01054">
    <property type="entry name" value="CaM_binding"/>
    <property type="match status" value="1"/>
</dbReference>
<evidence type="ECO:0000313" key="3">
    <source>
        <dbReference type="EMBL" id="KAH7437286.1"/>
    </source>
</evidence>
<dbReference type="GO" id="GO:0005516">
    <property type="term" value="F:calmodulin binding"/>
    <property type="evidence" value="ECO:0007669"/>
    <property type="project" value="InterPro"/>
</dbReference>
<evidence type="ECO:0000259" key="2">
    <source>
        <dbReference type="SMART" id="SM01054"/>
    </source>
</evidence>
<gene>
    <name evidence="3" type="ORF">KP509_05G064100</name>
</gene>
<feature type="compositionally biased region" description="Basic residues" evidence="1">
    <location>
        <begin position="127"/>
        <end position="138"/>
    </location>
</feature>
<keyword evidence="4" id="KW-1185">Reference proteome</keyword>
<organism evidence="3 4">
    <name type="scientific">Ceratopteris richardii</name>
    <name type="common">Triangle waterfern</name>
    <dbReference type="NCBI Taxonomy" id="49495"/>
    <lineage>
        <taxon>Eukaryota</taxon>
        <taxon>Viridiplantae</taxon>
        <taxon>Streptophyta</taxon>
        <taxon>Embryophyta</taxon>
        <taxon>Tracheophyta</taxon>
        <taxon>Polypodiopsida</taxon>
        <taxon>Polypodiidae</taxon>
        <taxon>Polypodiales</taxon>
        <taxon>Pteridineae</taxon>
        <taxon>Pteridaceae</taxon>
        <taxon>Parkerioideae</taxon>
        <taxon>Ceratopteris</taxon>
    </lineage>
</organism>
<dbReference type="OrthoDB" id="766386at2759"/>
<feature type="compositionally biased region" description="Basic and acidic residues" evidence="1">
    <location>
        <begin position="555"/>
        <end position="567"/>
    </location>
</feature>
<reference evidence="3" key="1">
    <citation type="submission" date="2021-08" db="EMBL/GenBank/DDBJ databases">
        <title>WGS assembly of Ceratopteris richardii.</title>
        <authorList>
            <person name="Marchant D.B."/>
            <person name="Chen G."/>
            <person name="Jenkins J."/>
            <person name="Shu S."/>
            <person name="Leebens-Mack J."/>
            <person name="Grimwood J."/>
            <person name="Schmutz J."/>
            <person name="Soltis P."/>
            <person name="Soltis D."/>
            <person name="Chen Z.-H."/>
        </authorList>
    </citation>
    <scope>NUCLEOTIDE SEQUENCE</scope>
    <source>
        <strain evidence="3">Whitten #5841</strain>
        <tissue evidence="3">Leaf</tissue>
    </source>
</reference>
<feature type="region of interest" description="Disordered" evidence="1">
    <location>
        <begin position="681"/>
        <end position="710"/>
    </location>
</feature>
<feature type="region of interest" description="Disordered" evidence="1">
    <location>
        <begin position="550"/>
        <end position="576"/>
    </location>
</feature>
<feature type="compositionally biased region" description="Basic and acidic residues" evidence="1">
    <location>
        <begin position="418"/>
        <end position="431"/>
    </location>
</feature>
<feature type="region of interest" description="Disordered" evidence="1">
    <location>
        <begin position="494"/>
        <end position="514"/>
    </location>
</feature>